<name>A0AAV7GVC9_DENCH</name>
<organism evidence="2 3">
    <name type="scientific">Dendrobium chrysotoxum</name>
    <name type="common">Orchid</name>
    <dbReference type="NCBI Taxonomy" id="161865"/>
    <lineage>
        <taxon>Eukaryota</taxon>
        <taxon>Viridiplantae</taxon>
        <taxon>Streptophyta</taxon>
        <taxon>Embryophyta</taxon>
        <taxon>Tracheophyta</taxon>
        <taxon>Spermatophyta</taxon>
        <taxon>Magnoliopsida</taxon>
        <taxon>Liliopsida</taxon>
        <taxon>Asparagales</taxon>
        <taxon>Orchidaceae</taxon>
        <taxon>Epidendroideae</taxon>
        <taxon>Malaxideae</taxon>
        <taxon>Dendrobiinae</taxon>
        <taxon>Dendrobium</taxon>
    </lineage>
</organism>
<sequence>MFIDLLGEDKKNIKDPKKCQPKDISNARLKDQWEKRKSKKLKPTEKNAPTIIQFTTGDTVTQSLFV</sequence>
<evidence type="ECO:0000313" key="3">
    <source>
        <dbReference type="Proteomes" id="UP000775213"/>
    </source>
</evidence>
<dbReference type="Proteomes" id="UP000775213">
    <property type="component" value="Unassembled WGS sequence"/>
</dbReference>
<gene>
    <name evidence="2" type="ORF">IEQ34_012543</name>
</gene>
<comment type="caution">
    <text evidence="2">The sequence shown here is derived from an EMBL/GenBank/DDBJ whole genome shotgun (WGS) entry which is preliminary data.</text>
</comment>
<accession>A0AAV7GVC9</accession>
<dbReference type="EMBL" id="JAGFBR010000011">
    <property type="protein sequence ID" value="KAH0459729.1"/>
    <property type="molecule type" value="Genomic_DNA"/>
</dbReference>
<dbReference type="AlphaFoldDB" id="A0AAV7GVC9"/>
<reference evidence="2 3" key="1">
    <citation type="journal article" date="2021" name="Hortic Res">
        <title>Chromosome-scale assembly of the Dendrobium chrysotoxum genome enhances the understanding of orchid evolution.</title>
        <authorList>
            <person name="Zhang Y."/>
            <person name="Zhang G.Q."/>
            <person name="Zhang D."/>
            <person name="Liu X.D."/>
            <person name="Xu X.Y."/>
            <person name="Sun W.H."/>
            <person name="Yu X."/>
            <person name="Zhu X."/>
            <person name="Wang Z.W."/>
            <person name="Zhao X."/>
            <person name="Zhong W.Y."/>
            <person name="Chen H."/>
            <person name="Yin W.L."/>
            <person name="Huang T."/>
            <person name="Niu S.C."/>
            <person name="Liu Z.J."/>
        </authorList>
    </citation>
    <scope>NUCLEOTIDE SEQUENCE [LARGE SCALE GENOMIC DNA]</scope>
    <source>
        <strain evidence="2">Lindl</strain>
    </source>
</reference>
<proteinExistence type="predicted"/>
<evidence type="ECO:0000256" key="1">
    <source>
        <dbReference type="SAM" id="MobiDB-lite"/>
    </source>
</evidence>
<keyword evidence="3" id="KW-1185">Reference proteome</keyword>
<feature type="region of interest" description="Disordered" evidence="1">
    <location>
        <begin position="13"/>
        <end position="46"/>
    </location>
</feature>
<protein>
    <submittedName>
        <fullName evidence="2">Uncharacterized protein</fullName>
    </submittedName>
</protein>
<evidence type="ECO:0000313" key="2">
    <source>
        <dbReference type="EMBL" id="KAH0459729.1"/>
    </source>
</evidence>